<protein>
    <recommendedName>
        <fullName evidence="6">Sirohydrochlorin cobaltochelatase</fullName>
        <ecNumber evidence="6">4.99.1.3</ecNumber>
    </recommendedName>
    <alternativeName>
        <fullName evidence="6">CbiXS</fullName>
    </alternativeName>
    <alternativeName>
        <fullName evidence="6">Sirohydrochlorin nickelchelatase</fullName>
        <ecNumber evidence="6">4.99.1.11</ecNumber>
    </alternativeName>
</protein>
<evidence type="ECO:0000256" key="3">
    <source>
        <dbReference type="ARBA" id="ARBA00022723"/>
    </source>
</evidence>
<keyword evidence="1 6" id="KW-0169">Cobalamin biosynthesis</keyword>
<reference evidence="9" key="1">
    <citation type="journal article" date="2022" name="Microbiol. Resour. Announc.">
        <title>Draft Genome Sequence of a Methanogenic Archaeon from West Spitsbergen Permafrost.</title>
        <authorList>
            <person name="Trubitsyn V."/>
            <person name="Rivkina E."/>
            <person name="Shcherbakova V."/>
        </authorList>
    </citation>
    <scope>NUCLEOTIDE SEQUENCE [LARGE SCALE GENOMIC DNA]</scope>
    <source>
        <strain evidence="9">VT</strain>
    </source>
</reference>
<dbReference type="SUPFAM" id="SSF53800">
    <property type="entry name" value="Chelatase"/>
    <property type="match status" value="1"/>
</dbReference>
<dbReference type="CDD" id="cd03416">
    <property type="entry name" value="CbiX_SirB_N"/>
    <property type="match status" value="1"/>
</dbReference>
<evidence type="ECO:0000313" key="9">
    <source>
        <dbReference type="Proteomes" id="UP000825933"/>
    </source>
</evidence>
<dbReference type="PANTHER" id="PTHR33542:SF3">
    <property type="entry name" value="SIROHYDROCHLORIN FERROCHELATASE, CHLOROPLASTIC"/>
    <property type="match status" value="1"/>
</dbReference>
<evidence type="ECO:0000313" key="8">
    <source>
        <dbReference type="EMBL" id="MBZ2164981.1"/>
    </source>
</evidence>
<dbReference type="HAMAP" id="MF_00785">
    <property type="entry name" value="CbiX"/>
    <property type="match status" value="1"/>
</dbReference>
<dbReference type="EC" id="4.99.1.11" evidence="6"/>
<dbReference type="Pfam" id="PF01903">
    <property type="entry name" value="CbiX"/>
    <property type="match status" value="1"/>
</dbReference>
<evidence type="ECO:0000256" key="2">
    <source>
        <dbReference type="ARBA" id="ARBA00022596"/>
    </source>
</evidence>
<dbReference type="GO" id="GO:0016151">
    <property type="term" value="F:nickel cation binding"/>
    <property type="evidence" value="ECO:0007669"/>
    <property type="project" value="UniProtKB-UniRule"/>
</dbReference>
<dbReference type="Proteomes" id="UP000825933">
    <property type="component" value="Unassembled WGS sequence"/>
</dbReference>
<evidence type="ECO:0000256" key="7">
    <source>
        <dbReference type="SAM" id="MobiDB-lite"/>
    </source>
</evidence>
<comment type="catalytic activity">
    <reaction evidence="6">
        <text>Co-sirohydrochlorin + 2 H(+) = sirohydrochlorin + Co(2+)</text>
        <dbReference type="Rhea" id="RHEA:15893"/>
        <dbReference type="ChEBI" id="CHEBI:15378"/>
        <dbReference type="ChEBI" id="CHEBI:48828"/>
        <dbReference type="ChEBI" id="CHEBI:58351"/>
        <dbReference type="ChEBI" id="CHEBI:60049"/>
        <dbReference type="EC" id="4.99.1.3"/>
    </reaction>
</comment>
<sequence>MDTNSSSKTKIGVLLVGHGSRLPYGKDVVSQIAEMYREDQEFVVEVGFMNMSKPSIPEAITMLADKGAEKIIVTPVFLAHGVHTTEDIPRILGLNNGHDETGNKTHSHSHSHSHDHEEVKINFKGEIIYTEPLGADKRIADIVKDRVNDAL</sequence>
<feature type="binding site" evidence="6">
    <location>
        <position position="18"/>
    </location>
    <ligand>
        <name>Co(2+)</name>
        <dbReference type="ChEBI" id="CHEBI:48828"/>
    </ligand>
</feature>
<dbReference type="InterPro" id="IPR023652">
    <property type="entry name" value="SiroHydchlorin_Cochelatase"/>
</dbReference>
<comment type="similarity">
    <text evidence="6">Belongs to the CbiX family. CbiXS subfamily.</text>
</comment>
<gene>
    <name evidence="6 8" type="primary">cfbA</name>
    <name evidence="6" type="synonym">cbiX</name>
    <name evidence="8" type="ORF">K8N75_02830</name>
</gene>
<name>A0A8T5UZH1_9EURY</name>
<dbReference type="RefSeq" id="WP_223790618.1">
    <property type="nucleotide sequence ID" value="NZ_JAIOUQ010000003.1"/>
</dbReference>
<dbReference type="InterPro" id="IPR050963">
    <property type="entry name" value="Sirohydro_Cobaltochel/CbiX"/>
</dbReference>
<dbReference type="EMBL" id="JAIOUQ010000003">
    <property type="protein sequence ID" value="MBZ2164981.1"/>
    <property type="molecule type" value="Genomic_DNA"/>
</dbReference>
<accession>A0A8T5UZH1</accession>
<keyword evidence="3 6" id="KW-0479">Metal-binding</keyword>
<organism evidence="8 9">
    <name type="scientific">Methanobacterium spitsbergense</name>
    <dbReference type="NCBI Taxonomy" id="2874285"/>
    <lineage>
        <taxon>Archaea</taxon>
        <taxon>Methanobacteriati</taxon>
        <taxon>Methanobacteriota</taxon>
        <taxon>Methanomada group</taxon>
        <taxon>Methanobacteria</taxon>
        <taxon>Methanobacteriales</taxon>
        <taxon>Methanobacteriaceae</taxon>
        <taxon>Methanobacterium</taxon>
    </lineage>
</organism>
<dbReference type="EC" id="4.99.1.3" evidence="6"/>
<comment type="caution">
    <text evidence="8">The sequence shown here is derived from an EMBL/GenBank/DDBJ whole genome shotgun (WGS) entry which is preliminary data.</text>
</comment>
<evidence type="ECO:0000256" key="5">
    <source>
        <dbReference type="ARBA" id="ARBA00023285"/>
    </source>
</evidence>
<feature type="active site" description="Proton acceptor" evidence="6">
    <location>
        <position position="18"/>
    </location>
</feature>
<feature type="binding site" evidence="6">
    <location>
        <position position="83"/>
    </location>
    <ligand>
        <name>Ni(2+)</name>
        <dbReference type="ChEBI" id="CHEBI:49786"/>
    </ligand>
</feature>
<feature type="region of interest" description="Disordered" evidence="7">
    <location>
        <begin position="94"/>
        <end position="117"/>
    </location>
</feature>
<keyword evidence="5 6" id="KW-0170">Cobalt</keyword>
<dbReference type="NCBIfam" id="NF033198">
    <property type="entry name" value="F430_CfbA"/>
    <property type="match status" value="1"/>
</dbReference>
<dbReference type="PANTHER" id="PTHR33542">
    <property type="entry name" value="SIROHYDROCHLORIN FERROCHELATASE, CHLOROPLASTIC"/>
    <property type="match status" value="1"/>
</dbReference>
<dbReference type="GO" id="GO:0050897">
    <property type="term" value="F:cobalt ion binding"/>
    <property type="evidence" value="ECO:0007669"/>
    <property type="project" value="UniProtKB-UniRule"/>
</dbReference>
<comment type="function">
    <text evidence="6">Catalyzes the insertion of Co(2+) into sirohydrochlorin as part of the anaerobic pathway to cobalamin biosynthesis. Involved in the biosynthesis of the unique nickel-containing tetrapyrrole coenzyme F430, the prosthetic group of methyl-coenzyme M reductase (MCR), which plays a key role in methanogenesis and anaerobic methane oxidation. Catalyzes the insertion of Ni(2+) into sirohydrochlorin to yield Ni-sirohydrochlorin.</text>
</comment>
<comment type="pathway">
    <text evidence="6">Cofactor biosynthesis; adenosylcobalamin biosynthesis; cob(II)yrinate a,c-diamide from sirohydrochlorin (anaerobic route): step 1/10.</text>
</comment>
<evidence type="ECO:0000256" key="4">
    <source>
        <dbReference type="ARBA" id="ARBA00023239"/>
    </source>
</evidence>
<keyword evidence="4 6" id="KW-0456">Lyase</keyword>
<feature type="binding site" evidence="6">
    <location>
        <position position="83"/>
    </location>
    <ligand>
        <name>Co(2+)</name>
        <dbReference type="ChEBI" id="CHEBI:48828"/>
    </ligand>
</feature>
<feature type="binding site" evidence="6">
    <location>
        <position position="18"/>
    </location>
    <ligand>
        <name>Ni(2+)</name>
        <dbReference type="ChEBI" id="CHEBI:49786"/>
    </ligand>
</feature>
<dbReference type="GO" id="GO:0016852">
    <property type="term" value="F:sirohydrochlorin cobaltochelatase activity"/>
    <property type="evidence" value="ECO:0007669"/>
    <property type="project" value="UniProtKB-UniRule"/>
</dbReference>
<keyword evidence="9" id="KW-1185">Reference proteome</keyword>
<dbReference type="AlphaFoldDB" id="A0A8T5UZH1"/>
<keyword evidence="6" id="KW-0484">Methanogenesis</keyword>
<feature type="binding site" evidence="6">
    <location>
        <begin position="78"/>
        <end position="83"/>
    </location>
    <ligand>
        <name>substrate</name>
    </ligand>
</feature>
<dbReference type="InterPro" id="IPR002762">
    <property type="entry name" value="CbiX-like"/>
</dbReference>
<proteinExistence type="inferred from homology"/>
<evidence type="ECO:0000256" key="1">
    <source>
        <dbReference type="ARBA" id="ARBA00022573"/>
    </source>
</evidence>
<feature type="binding site" evidence="6">
    <location>
        <position position="53"/>
    </location>
    <ligand>
        <name>substrate</name>
    </ligand>
</feature>
<comment type="catalytic activity">
    <reaction evidence="6">
        <text>Ni-sirohydrochlorin + 2 H(+) = sirohydrochlorin + Ni(2+)</text>
        <dbReference type="Rhea" id="RHEA:52796"/>
        <dbReference type="ChEBI" id="CHEBI:15378"/>
        <dbReference type="ChEBI" id="CHEBI:49786"/>
        <dbReference type="ChEBI" id="CHEBI:58351"/>
        <dbReference type="ChEBI" id="CHEBI:136841"/>
        <dbReference type="EC" id="4.99.1.11"/>
    </reaction>
</comment>
<dbReference type="Gene3D" id="3.40.50.1400">
    <property type="match status" value="1"/>
</dbReference>
<dbReference type="GO" id="GO:0015948">
    <property type="term" value="P:methanogenesis"/>
    <property type="evidence" value="ECO:0007669"/>
    <property type="project" value="UniProtKB-KW"/>
</dbReference>
<evidence type="ECO:0000256" key="6">
    <source>
        <dbReference type="HAMAP-Rule" id="MF_00785"/>
    </source>
</evidence>
<keyword evidence="2 6" id="KW-0533">Nickel</keyword>
<dbReference type="GO" id="GO:0019251">
    <property type="term" value="P:anaerobic cobalamin biosynthetic process"/>
    <property type="evidence" value="ECO:0007669"/>
    <property type="project" value="UniProtKB-UniRule"/>
</dbReference>
<dbReference type="NCBIfam" id="NF002090">
    <property type="entry name" value="PRK00923.1"/>
    <property type="match status" value="1"/>
</dbReference>
<comment type="subunit">
    <text evidence="6">Homotetramer; dimer of dimers.</text>
</comment>